<dbReference type="InterPro" id="IPR051396">
    <property type="entry name" value="Bact_Antivir_Def_Nuclease"/>
</dbReference>
<dbReference type="GO" id="GO:0016887">
    <property type="term" value="F:ATP hydrolysis activity"/>
    <property type="evidence" value="ECO:0007669"/>
    <property type="project" value="InterPro"/>
</dbReference>
<dbReference type="GO" id="GO:0005524">
    <property type="term" value="F:ATP binding"/>
    <property type="evidence" value="ECO:0007669"/>
    <property type="project" value="InterPro"/>
</dbReference>
<dbReference type="Gene3D" id="3.40.50.300">
    <property type="entry name" value="P-loop containing nucleotide triphosphate hydrolases"/>
    <property type="match status" value="1"/>
</dbReference>
<comment type="caution">
    <text evidence="2">The sequence shown here is derived from an EMBL/GenBank/DDBJ whole genome shotgun (WGS) entry which is preliminary data.</text>
</comment>
<evidence type="ECO:0000313" key="3">
    <source>
        <dbReference type="Proteomes" id="UP000620559"/>
    </source>
</evidence>
<dbReference type="SUPFAM" id="SSF52540">
    <property type="entry name" value="P-loop containing nucleoside triphosphate hydrolases"/>
    <property type="match status" value="1"/>
</dbReference>
<dbReference type="InterPro" id="IPR003593">
    <property type="entry name" value="AAA+_ATPase"/>
</dbReference>
<dbReference type="PANTHER" id="PTHR43581">
    <property type="entry name" value="ATP/GTP PHOSPHATASE"/>
    <property type="match status" value="1"/>
</dbReference>
<keyword evidence="3" id="KW-1185">Reference proteome</keyword>
<dbReference type="InterPro" id="IPR027417">
    <property type="entry name" value="P-loop_NTPase"/>
</dbReference>
<organism evidence="2 3">
    <name type="scientific">Plectonema cf. radiosum LEGE 06105</name>
    <dbReference type="NCBI Taxonomy" id="945769"/>
    <lineage>
        <taxon>Bacteria</taxon>
        <taxon>Bacillati</taxon>
        <taxon>Cyanobacteriota</taxon>
        <taxon>Cyanophyceae</taxon>
        <taxon>Oscillatoriophycideae</taxon>
        <taxon>Oscillatoriales</taxon>
        <taxon>Microcoleaceae</taxon>
        <taxon>Plectonema</taxon>
    </lineage>
</organism>
<sequence>MRIEKLHIQNFRGFEDITLNFPKSNTAVFIGINGAGKSSILDCIAIMLAQFVAKLRNLEVADIELSENDIKINSQSTVNTITLLTGETERISWKMIEEGLYSQNPSSYDEIENYIQRLQENFKNNPDLNLPVMVYYQTHRMVLKNPYTFTSKKGKQEKYYQFHAYQKAFSSEINNFQDFFDWFKEEEDYENEIRLRENPDYRNPRLEIIRRAITNFFNNFYHNNFSNLRVVRSISERFMRSSGKPSLTITKNNQDFKIEQLSDGEKMLLMLVTDLARRLAIANPKSPDASEGKGIVLIDEIDLHLHPQWQRSVIRSLTQTFPNCQFIVTTHSPQVLSEVRRENVFIIENYQIVENTPHTYGKDSNSILYELMDVKERPETVQNQINHCLKLINDGQIETAKSALNELSNLLGENDSEVVRANTLINFLE</sequence>
<dbReference type="InterPro" id="IPR003395">
    <property type="entry name" value="RecF/RecN/SMC_N"/>
</dbReference>
<dbReference type="EMBL" id="JADEWL010000017">
    <property type="protein sequence ID" value="MBE9212680.1"/>
    <property type="molecule type" value="Genomic_DNA"/>
</dbReference>
<dbReference type="SMART" id="SM00382">
    <property type="entry name" value="AAA"/>
    <property type="match status" value="1"/>
</dbReference>
<gene>
    <name evidence="2" type="ORF">IQ247_08235</name>
</gene>
<accession>A0A8J7JTU7</accession>
<evidence type="ECO:0000259" key="1">
    <source>
        <dbReference type="SMART" id="SM00382"/>
    </source>
</evidence>
<feature type="domain" description="AAA+ ATPase" evidence="1">
    <location>
        <begin position="23"/>
        <end position="358"/>
    </location>
</feature>
<dbReference type="AlphaFoldDB" id="A0A8J7JTU7"/>
<proteinExistence type="predicted"/>
<evidence type="ECO:0000313" key="2">
    <source>
        <dbReference type="EMBL" id="MBE9212680.1"/>
    </source>
</evidence>
<dbReference type="Proteomes" id="UP000620559">
    <property type="component" value="Unassembled WGS sequence"/>
</dbReference>
<dbReference type="Pfam" id="PF02463">
    <property type="entry name" value="SMC_N"/>
    <property type="match status" value="1"/>
</dbReference>
<dbReference type="RefSeq" id="WP_193918834.1">
    <property type="nucleotide sequence ID" value="NZ_JADEWL010000017.1"/>
</dbReference>
<dbReference type="PANTHER" id="PTHR43581:SF2">
    <property type="entry name" value="EXCINUCLEASE ATPASE SUBUNIT"/>
    <property type="match status" value="1"/>
</dbReference>
<name>A0A8J7JTU7_9CYAN</name>
<protein>
    <submittedName>
        <fullName evidence="2">AAA family ATPase</fullName>
    </submittedName>
</protein>
<reference evidence="2" key="1">
    <citation type="submission" date="2020-10" db="EMBL/GenBank/DDBJ databases">
        <authorList>
            <person name="Castelo-Branco R."/>
            <person name="Eusebio N."/>
            <person name="Adriana R."/>
            <person name="Vieira A."/>
            <person name="Brugerolle De Fraissinette N."/>
            <person name="Rezende De Castro R."/>
            <person name="Schneider M.P."/>
            <person name="Vasconcelos V."/>
            <person name="Leao P.N."/>
        </authorList>
    </citation>
    <scope>NUCLEOTIDE SEQUENCE</scope>
    <source>
        <strain evidence="2">LEGE 06105</strain>
    </source>
</reference>